<evidence type="ECO:0000313" key="5">
    <source>
        <dbReference type="EMBL" id="PSC72378.1"/>
    </source>
</evidence>
<feature type="domain" description="Thiamine pyrophosphate enzyme TPP-binding" evidence="3">
    <location>
        <begin position="417"/>
        <end position="547"/>
    </location>
</feature>
<dbReference type="EMBL" id="LHPF02000010">
    <property type="protein sequence ID" value="PSC72378.1"/>
    <property type="molecule type" value="Genomic_DNA"/>
</dbReference>
<evidence type="ECO:0000259" key="3">
    <source>
        <dbReference type="Pfam" id="PF02775"/>
    </source>
</evidence>
<dbReference type="Gene3D" id="3.40.50.970">
    <property type="match status" value="2"/>
</dbReference>
<organism evidence="5 6">
    <name type="scientific">Micractinium conductrix</name>
    <dbReference type="NCBI Taxonomy" id="554055"/>
    <lineage>
        <taxon>Eukaryota</taxon>
        <taxon>Viridiplantae</taxon>
        <taxon>Chlorophyta</taxon>
        <taxon>core chlorophytes</taxon>
        <taxon>Trebouxiophyceae</taxon>
        <taxon>Chlorellales</taxon>
        <taxon>Chlorellaceae</taxon>
        <taxon>Chlorella clade</taxon>
        <taxon>Micractinium</taxon>
    </lineage>
</organism>
<evidence type="ECO:0000256" key="2">
    <source>
        <dbReference type="ARBA" id="ARBA00023052"/>
    </source>
</evidence>
<dbReference type="PANTHER" id="PTHR18968">
    <property type="entry name" value="THIAMINE PYROPHOSPHATE ENZYMES"/>
    <property type="match status" value="1"/>
</dbReference>
<dbReference type="Pfam" id="PF02776">
    <property type="entry name" value="TPP_enzyme_N"/>
    <property type="match status" value="1"/>
</dbReference>
<feature type="domain" description="Thiamine pyrophosphate enzyme N-terminal TPP-binding" evidence="4">
    <location>
        <begin position="10"/>
        <end position="113"/>
    </location>
</feature>
<name>A0A2P6VE70_9CHLO</name>
<dbReference type="Proteomes" id="UP000239649">
    <property type="component" value="Unassembled WGS sequence"/>
</dbReference>
<reference evidence="5 6" key="1">
    <citation type="journal article" date="2018" name="Plant J.">
        <title>Genome sequences of Chlorella sorokiniana UTEX 1602 and Micractinium conductrix SAG 241.80: implications to maltose excretion by a green alga.</title>
        <authorList>
            <person name="Arriola M.B."/>
            <person name="Velmurugan N."/>
            <person name="Zhang Y."/>
            <person name="Plunkett M.H."/>
            <person name="Hondzo H."/>
            <person name="Barney B.M."/>
        </authorList>
    </citation>
    <scope>NUCLEOTIDE SEQUENCE [LARGE SCALE GENOMIC DNA]</scope>
    <source>
        <strain evidence="5 6">SAG 241.80</strain>
    </source>
</reference>
<dbReference type="CDD" id="cd02002">
    <property type="entry name" value="TPP_BFDC"/>
    <property type="match status" value="1"/>
</dbReference>
<dbReference type="GO" id="GO:0003984">
    <property type="term" value="F:acetolactate synthase activity"/>
    <property type="evidence" value="ECO:0007669"/>
    <property type="project" value="TreeGrafter"/>
</dbReference>
<evidence type="ECO:0000259" key="4">
    <source>
        <dbReference type="Pfam" id="PF02776"/>
    </source>
</evidence>
<dbReference type="OrthoDB" id="10006023at2759"/>
<comment type="caution">
    <text evidence="5">The sequence shown here is derived from an EMBL/GenBank/DDBJ whole genome shotgun (WGS) entry which is preliminary data.</text>
</comment>
<comment type="similarity">
    <text evidence="1">Belongs to the TPP enzyme family.</text>
</comment>
<protein>
    <submittedName>
        <fullName evidence="5">Acetolactate synthase large subunit</fullName>
    </submittedName>
</protein>
<keyword evidence="2" id="KW-0786">Thiamine pyrophosphate</keyword>
<sequence>MASAAKPPSGAERLLQAAVAAGVKVCFANPGTSEMHFVSALDSVGGMRAVLGLHETVCSGAADGYGRMARRPALTLLHLGPGLANATANLHNARRAGTPLVNLVGDMATWHKGADPLLNSDIAALASTVGTHVHACTPGEDLGAAMAAAVGATAGSRGAPGDSRVATLIVPHDLSWQRSEEDGAAVQPHANVPAAGAAQGAPLPAEVQRFVREAAAALRACPRGKAALYIGGAACLAEGDALPNVGRIAAATGAALLCENAFARLDRGAGLPTPARLPYFPQDAAAALAPYHLLLVLDARRPVANFGYDGAPSQLVTLPDEAVWEFDSRGVDLPALLALLAAEVGGHSVTPGVNCCGVFATLDRPALPTGRLTAAALCQTVATLQPEGTILVDESLTSGGTYFNHSAACPPFTHLTLTGGAIGAGIPLALGAAVACPDRVVINLQADGSGMYSLQGLWSQAREGARVITIICSNRSYAILKVEMARERITPSTGKAARALTELGTPPIDWVSLAQGMGVPGSRAATCEELAAALTAALARQGPSLIEAAL</sequence>
<dbReference type="SUPFAM" id="SSF52518">
    <property type="entry name" value="Thiamin diphosphate-binding fold (THDP-binding)"/>
    <property type="match status" value="2"/>
</dbReference>
<dbReference type="CDD" id="cd07035">
    <property type="entry name" value="TPP_PYR_POX_like"/>
    <property type="match status" value="1"/>
</dbReference>
<dbReference type="GO" id="GO:0030976">
    <property type="term" value="F:thiamine pyrophosphate binding"/>
    <property type="evidence" value="ECO:0007669"/>
    <property type="project" value="InterPro"/>
</dbReference>
<dbReference type="NCBIfam" id="NF005760">
    <property type="entry name" value="PRK07586.1"/>
    <property type="match status" value="1"/>
</dbReference>
<evidence type="ECO:0000256" key="1">
    <source>
        <dbReference type="ARBA" id="ARBA00007812"/>
    </source>
</evidence>
<dbReference type="PANTHER" id="PTHR18968:SF86">
    <property type="entry name" value="ACETOLACTATE SYNTHASE LARGE SUBUNIT ILVX-RELATED"/>
    <property type="match status" value="1"/>
</dbReference>
<proteinExistence type="inferred from homology"/>
<dbReference type="AlphaFoldDB" id="A0A2P6VE70"/>
<accession>A0A2P6VE70</accession>
<dbReference type="GO" id="GO:0050660">
    <property type="term" value="F:flavin adenine dinucleotide binding"/>
    <property type="evidence" value="ECO:0007669"/>
    <property type="project" value="TreeGrafter"/>
</dbReference>
<dbReference type="InterPro" id="IPR029061">
    <property type="entry name" value="THDP-binding"/>
</dbReference>
<dbReference type="InterPro" id="IPR011766">
    <property type="entry name" value="TPP_enzyme_TPP-bd"/>
</dbReference>
<gene>
    <name evidence="5" type="ORF">C2E20_4339</name>
</gene>
<evidence type="ECO:0000313" key="6">
    <source>
        <dbReference type="Proteomes" id="UP000239649"/>
    </source>
</evidence>
<dbReference type="Pfam" id="PF02775">
    <property type="entry name" value="TPP_enzyme_C"/>
    <property type="match status" value="1"/>
</dbReference>
<dbReference type="InterPro" id="IPR045229">
    <property type="entry name" value="TPP_enz"/>
</dbReference>
<keyword evidence="6" id="KW-1185">Reference proteome</keyword>
<dbReference type="InterPro" id="IPR012001">
    <property type="entry name" value="Thiamin_PyroP_enz_TPP-bd_dom"/>
</dbReference>
<dbReference type="STRING" id="554055.A0A2P6VE70"/>